<evidence type="ECO:0000313" key="3">
    <source>
        <dbReference type="Proteomes" id="UP000193355"/>
    </source>
</evidence>
<feature type="domain" description="N-acetyltransferase" evidence="1">
    <location>
        <begin position="6"/>
        <end position="160"/>
    </location>
</feature>
<dbReference type="RefSeq" id="WP_159448234.1">
    <property type="nucleotide sequence ID" value="NZ_FXBB01000009.1"/>
</dbReference>
<accession>A0A1X7J7B5</accession>
<keyword evidence="3" id="KW-1185">Reference proteome</keyword>
<evidence type="ECO:0000313" key="2">
    <source>
        <dbReference type="EMBL" id="SMG23298.1"/>
    </source>
</evidence>
<dbReference type="GO" id="GO:0016747">
    <property type="term" value="F:acyltransferase activity, transferring groups other than amino-acyl groups"/>
    <property type="evidence" value="ECO:0007669"/>
    <property type="project" value="InterPro"/>
</dbReference>
<dbReference type="Proteomes" id="UP000193355">
    <property type="component" value="Unassembled WGS sequence"/>
</dbReference>
<dbReference type="STRING" id="561720.SAMN06275492_10915"/>
<dbReference type="Gene3D" id="3.40.630.30">
    <property type="match status" value="1"/>
</dbReference>
<dbReference type="CDD" id="cd04301">
    <property type="entry name" value="NAT_SF"/>
    <property type="match status" value="1"/>
</dbReference>
<dbReference type="EMBL" id="FXBB01000009">
    <property type="protein sequence ID" value="SMG23298.1"/>
    <property type="molecule type" value="Genomic_DNA"/>
</dbReference>
<dbReference type="InterPro" id="IPR016181">
    <property type="entry name" value="Acyl_CoA_acyltransferase"/>
</dbReference>
<proteinExistence type="predicted"/>
<dbReference type="PROSITE" id="PS51186">
    <property type="entry name" value="GNAT"/>
    <property type="match status" value="1"/>
</dbReference>
<dbReference type="InterPro" id="IPR000182">
    <property type="entry name" value="GNAT_dom"/>
</dbReference>
<sequence>MDHFRLLVRSGKELGAYQKKEIKELCRLAFKEEEGGYPDPSLSDGIHFVGKRGLGLLISHCMVVDRSFSIGGKGSFTMACPTALATHPDYRGRGYGRMTVMEVCRYYEGAGYDLIMMTTEETRWFESLGWIRWKGPLALDEPRSGLSPFSRPVPMIYRLSKTPPISLRDDLTVVCKGGVAV</sequence>
<dbReference type="OrthoDB" id="9799092at2"/>
<evidence type="ECO:0000259" key="1">
    <source>
        <dbReference type="PROSITE" id="PS51186"/>
    </source>
</evidence>
<organism evidence="2 3">
    <name type="scientific">Dethiosulfovibrio salsuginis</name>
    <dbReference type="NCBI Taxonomy" id="561720"/>
    <lineage>
        <taxon>Bacteria</taxon>
        <taxon>Thermotogati</taxon>
        <taxon>Synergistota</taxon>
        <taxon>Synergistia</taxon>
        <taxon>Synergistales</taxon>
        <taxon>Dethiosulfovibrionaceae</taxon>
        <taxon>Dethiosulfovibrio</taxon>
    </lineage>
</organism>
<name>A0A1X7J7B5_9BACT</name>
<gene>
    <name evidence="2" type="ORF">SAMN06275492_10915</name>
</gene>
<dbReference type="SUPFAM" id="SSF55729">
    <property type="entry name" value="Acyl-CoA N-acyltransferases (Nat)"/>
    <property type="match status" value="1"/>
</dbReference>
<reference evidence="3" key="1">
    <citation type="submission" date="2017-04" db="EMBL/GenBank/DDBJ databases">
        <authorList>
            <person name="Varghese N."/>
            <person name="Submissions S."/>
        </authorList>
    </citation>
    <scope>NUCLEOTIDE SEQUENCE [LARGE SCALE GENOMIC DNA]</scope>
    <source>
        <strain evidence="3">USBA 82</strain>
    </source>
</reference>
<dbReference type="AlphaFoldDB" id="A0A1X7J7B5"/>
<dbReference type="Pfam" id="PF13527">
    <property type="entry name" value="Acetyltransf_9"/>
    <property type="match status" value="1"/>
</dbReference>
<keyword evidence="2" id="KW-0808">Transferase</keyword>
<protein>
    <submittedName>
        <fullName evidence="2">Acetyltransferase (GNAT) domain-containing protein</fullName>
    </submittedName>
</protein>